<evidence type="ECO:0000313" key="7">
    <source>
        <dbReference type="EMBL" id="KAK8022640.1"/>
    </source>
</evidence>
<proteinExistence type="predicted"/>
<feature type="transmembrane region" description="Helical" evidence="5">
    <location>
        <begin position="107"/>
        <end position="126"/>
    </location>
</feature>
<feature type="transmembrane region" description="Helical" evidence="5">
    <location>
        <begin position="214"/>
        <end position="236"/>
    </location>
</feature>
<protein>
    <submittedName>
        <fullName evidence="7">Lysine-specific permease</fullName>
    </submittedName>
</protein>
<feature type="transmembrane region" description="Helical" evidence="5">
    <location>
        <begin position="332"/>
        <end position="354"/>
    </location>
</feature>
<feature type="transmembrane region" description="Helical" evidence="5">
    <location>
        <begin position="248"/>
        <end position="267"/>
    </location>
</feature>
<sequence>MSSLPHHLACPAAIQALDWSAWVFLVIIRDVAFGMEGCFHHGSSLHPNTSSQLLFRSRQPPPIMEDTEKKGGITPAYTNTGSEDIGVVAAGQYGDTKRGLSPRHVQLMAIGGSIGTGLWVGIGGTLSKAGPLSLILGYAFWGILFVWPLNLCVAEMCAYLPTKGSIFELAARFFDPALGFAMGWTYFFAGVMLVCTEYSAVATVMQYWLPDVNPAAWIAMALISCMLLNVVAVKWYGESEFIMASTKVLLLFGLCLVTLITMCGGNPKHDAYGFRNWSDGNAIHEYYTTGSTGRFLGWFKVVIYAAFTIAGPDMIALAAGEIQNPRRTIPRVAKLIFYRLVGFYVVGVLCVGIICSSRDPMLLGAISNSEPGAAASPWVVGIKNLSIPFLPDLVNAMILLSGWSCGNAYLYSSSRTLYGLAKDGQAPKIFAKCNKSGVPMVAVLTVSAITCITFLVSSNSAVEVFYWFVDLTTTALIMTYVMMLTAYIGFYRAWKAQKMDPANLPYRAPLTPYTPYVALVIGWLALLFVGYSSFVPFDTRGFITAYFAVGWGGFMFVAWKIFKRTKMVKPLEADLISGKKEIDDECRHWEEGGIEEVEKARLAQMGFARRCWEKMW</sequence>
<feature type="transmembrane region" description="Helical" evidence="5">
    <location>
        <begin position="438"/>
        <end position="458"/>
    </location>
</feature>
<feature type="transmembrane region" description="Helical" evidence="5">
    <location>
        <begin position="393"/>
        <end position="412"/>
    </location>
</feature>
<feature type="transmembrane region" description="Helical" evidence="5">
    <location>
        <begin position="543"/>
        <end position="562"/>
    </location>
</feature>
<evidence type="ECO:0000256" key="2">
    <source>
        <dbReference type="ARBA" id="ARBA00022692"/>
    </source>
</evidence>
<dbReference type="PANTHER" id="PTHR43341">
    <property type="entry name" value="AMINO ACID PERMEASE"/>
    <property type="match status" value="1"/>
</dbReference>
<keyword evidence="4 5" id="KW-0472">Membrane</keyword>
<feature type="transmembrane region" description="Helical" evidence="5">
    <location>
        <begin position="173"/>
        <end position="194"/>
    </location>
</feature>
<organism evidence="7 8">
    <name type="scientific">Apiospora rasikravindrae</name>
    <dbReference type="NCBI Taxonomy" id="990691"/>
    <lineage>
        <taxon>Eukaryota</taxon>
        <taxon>Fungi</taxon>
        <taxon>Dikarya</taxon>
        <taxon>Ascomycota</taxon>
        <taxon>Pezizomycotina</taxon>
        <taxon>Sordariomycetes</taxon>
        <taxon>Xylariomycetidae</taxon>
        <taxon>Amphisphaeriales</taxon>
        <taxon>Apiosporaceae</taxon>
        <taxon>Apiospora</taxon>
    </lineage>
</organism>
<evidence type="ECO:0000259" key="6">
    <source>
        <dbReference type="Pfam" id="PF00324"/>
    </source>
</evidence>
<dbReference type="InterPro" id="IPR050524">
    <property type="entry name" value="APC_YAT"/>
</dbReference>
<dbReference type="Pfam" id="PF00324">
    <property type="entry name" value="AA_permease"/>
    <property type="match status" value="1"/>
</dbReference>
<name>A0ABR1RYY2_9PEZI</name>
<feature type="transmembrane region" description="Helical" evidence="5">
    <location>
        <begin position="464"/>
        <end position="490"/>
    </location>
</feature>
<comment type="caution">
    <text evidence="7">The sequence shown here is derived from an EMBL/GenBank/DDBJ whole genome shotgun (WGS) entry which is preliminary data.</text>
</comment>
<evidence type="ECO:0000256" key="1">
    <source>
        <dbReference type="ARBA" id="ARBA00004141"/>
    </source>
</evidence>
<reference evidence="7 8" key="1">
    <citation type="submission" date="2023-01" db="EMBL/GenBank/DDBJ databases">
        <title>Analysis of 21 Apiospora genomes using comparative genomics revels a genus with tremendous synthesis potential of carbohydrate active enzymes and secondary metabolites.</title>
        <authorList>
            <person name="Sorensen T."/>
        </authorList>
    </citation>
    <scope>NUCLEOTIDE SEQUENCE [LARGE SCALE GENOMIC DNA]</scope>
    <source>
        <strain evidence="7 8">CBS 33761</strain>
    </source>
</reference>
<feature type="transmembrane region" description="Helical" evidence="5">
    <location>
        <begin position="301"/>
        <end position="320"/>
    </location>
</feature>
<gene>
    <name evidence="7" type="ORF">PG993_013407</name>
</gene>
<evidence type="ECO:0000256" key="4">
    <source>
        <dbReference type="ARBA" id="ARBA00023136"/>
    </source>
</evidence>
<evidence type="ECO:0000313" key="8">
    <source>
        <dbReference type="Proteomes" id="UP001444661"/>
    </source>
</evidence>
<keyword evidence="8" id="KW-1185">Reference proteome</keyword>
<dbReference type="Gene3D" id="1.20.1740.10">
    <property type="entry name" value="Amino acid/polyamine transporter I"/>
    <property type="match status" value="1"/>
</dbReference>
<dbReference type="Proteomes" id="UP001444661">
    <property type="component" value="Unassembled WGS sequence"/>
</dbReference>
<feature type="domain" description="Amino acid permease/ SLC12A" evidence="6">
    <location>
        <begin position="104"/>
        <end position="567"/>
    </location>
</feature>
<feature type="transmembrane region" description="Helical" evidence="5">
    <location>
        <begin position="138"/>
        <end position="161"/>
    </location>
</feature>
<dbReference type="InterPro" id="IPR004841">
    <property type="entry name" value="AA-permease/SLC12A_dom"/>
</dbReference>
<keyword evidence="3 5" id="KW-1133">Transmembrane helix</keyword>
<dbReference type="PANTHER" id="PTHR43341:SF39">
    <property type="entry name" value="AMINO ACID TRANSPORTER (EUROFUNG)-RELATED"/>
    <property type="match status" value="1"/>
</dbReference>
<keyword evidence="2 5" id="KW-0812">Transmembrane</keyword>
<evidence type="ECO:0000256" key="5">
    <source>
        <dbReference type="SAM" id="Phobius"/>
    </source>
</evidence>
<comment type="subcellular location">
    <subcellularLocation>
        <location evidence="1">Membrane</location>
        <topology evidence="1">Multi-pass membrane protein</topology>
    </subcellularLocation>
</comment>
<dbReference type="EMBL" id="JAQQWK010000012">
    <property type="protein sequence ID" value="KAK8022640.1"/>
    <property type="molecule type" value="Genomic_DNA"/>
</dbReference>
<evidence type="ECO:0000256" key="3">
    <source>
        <dbReference type="ARBA" id="ARBA00022989"/>
    </source>
</evidence>
<accession>A0ABR1RYY2</accession>
<feature type="transmembrane region" description="Helical" evidence="5">
    <location>
        <begin position="510"/>
        <end position="531"/>
    </location>
</feature>